<dbReference type="GeneID" id="118888776"/>
<organism evidence="1 3">
    <name type="scientific">Balaenoptera musculus</name>
    <name type="common">Blue whale</name>
    <dbReference type="NCBI Taxonomy" id="9771"/>
    <lineage>
        <taxon>Eukaryota</taxon>
        <taxon>Metazoa</taxon>
        <taxon>Chordata</taxon>
        <taxon>Craniata</taxon>
        <taxon>Vertebrata</taxon>
        <taxon>Euteleostomi</taxon>
        <taxon>Mammalia</taxon>
        <taxon>Eutheria</taxon>
        <taxon>Laurasiatheria</taxon>
        <taxon>Artiodactyla</taxon>
        <taxon>Whippomorpha</taxon>
        <taxon>Cetacea</taxon>
        <taxon>Mysticeti</taxon>
        <taxon>Balaenopteridae</taxon>
        <taxon>Balaenoptera</taxon>
    </lineage>
</organism>
<sequence length="59" mass="6816">MDKGTSEVSPDTPTLTIKKKEKCLKSKEVPKSVLIFLICRQLGRHRSDVDLSKWLWMLT</sequence>
<evidence type="ECO:0000313" key="3">
    <source>
        <dbReference type="RefSeq" id="XP_036696114.1"/>
    </source>
</evidence>
<dbReference type="CTD" id="100129515"/>
<reference evidence="2 3" key="1">
    <citation type="submission" date="2025-04" db="UniProtKB">
        <authorList>
            <consortium name="RefSeq"/>
        </authorList>
    </citation>
    <scope>IDENTIFICATION</scope>
    <source>
        <tissue evidence="2 3">Epidermis and Blubber</tissue>
    </source>
</reference>
<gene>
    <name evidence="2 3" type="primary">ETDB</name>
</gene>
<dbReference type="KEGG" id="bmus:118888776"/>
<dbReference type="RefSeq" id="XP_036696114.1">
    <property type="nucleotide sequence ID" value="XM_036840219.1"/>
</dbReference>
<keyword evidence="1" id="KW-1185">Reference proteome</keyword>
<name>A0A8B8WG22_BALMU</name>
<proteinExistence type="predicted"/>
<dbReference type="AlphaFoldDB" id="A0A8B8WG22"/>
<dbReference type="RefSeq" id="XP_036696113.1">
    <property type="nucleotide sequence ID" value="XM_036840218.1"/>
</dbReference>
<accession>A0A8B8WG22</accession>
<evidence type="ECO:0000313" key="1">
    <source>
        <dbReference type="Proteomes" id="UP000694857"/>
    </source>
</evidence>
<dbReference type="Proteomes" id="UP000694857">
    <property type="component" value="Chromosome X"/>
</dbReference>
<protein>
    <submittedName>
        <fullName evidence="2 3">Embryonic testis differentiation protein homolog B</fullName>
    </submittedName>
</protein>
<evidence type="ECO:0000313" key="2">
    <source>
        <dbReference type="RefSeq" id="XP_036696113.1"/>
    </source>
</evidence>